<feature type="region of interest" description="Disordered" evidence="1">
    <location>
        <begin position="1"/>
        <end position="27"/>
    </location>
</feature>
<sequence>MAFYGPACGSTSPSARLNEIPQSSPSTLGCVDKPSPPFSPLTGLSVYNAPEHVDEVGQFWEVMAVVWLKYWGKIEDDRRKSDEIHPPWRPIDWQSGMRSEKESPIFPAS</sequence>
<reference evidence="2 3" key="1">
    <citation type="submission" date="2014-04" db="EMBL/GenBank/DDBJ databases">
        <authorList>
            <consortium name="DOE Joint Genome Institute"/>
            <person name="Kuo A."/>
            <person name="Kohler A."/>
            <person name="Nagy L.G."/>
            <person name="Floudas D."/>
            <person name="Copeland A."/>
            <person name="Barry K.W."/>
            <person name="Cichocki N."/>
            <person name="Veneault-Fourrey C."/>
            <person name="LaButti K."/>
            <person name="Lindquist E.A."/>
            <person name="Lipzen A."/>
            <person name="Lundell T."/>
            <person name="Morin E."/>
            <person name="Murat C."/>
            <person name="Sun H."/>
            <person name="Tunlid A."/>
            <person name="Henrissat B."/>
            <person name="Grigoriev I.V."/>
            <person name="Hibbett D.S."/>
            <person name="Martin F."/>
            <person name="Nordberg H.P."/>
            <person name="Cantor M.N."/>
            <person name="Hua S.X."/>
        </authorList>
    </citation>
    <scope>NUCLEOTIDE SEQUENCE [LARGE SCALE GENOMIC DNA]</scope>
    <source>
        <strain evidence="2 3">LaAM-08-1</strain>
    </source>
</reference>
<dbReference type="AlphaFoldDB" id="A0A0C9WXQ0"/>
<protein>
    <submittedName>
        <fullName evidence="2">Uncharacterized protein</fullName>
    </submittedName>
</protein>
<evidence type="ECO:0000313" key="2">
    <source>
        <dbReference type="EMBL" id="KIJ97500.1"/>
    </source>
</evidence>
<evidence type="ECO:0000256" key="1">
    <source>
        <dbReference type="SAM" id="MobiDB-lite"/>
    </source>
</evidence>
<accession>A0A0C9WXQ0</accession>
<feature type="compositionally biased region" description="Polar residues" evidence="1">
    <location>
        <begin position="9"/>
        <end position="27"/>
    </location>
</feature>
<organism evidence="2 3">
    <name type="scientific">Laccaria amethystina LaAM-08-1</name>
    <dbReference type="NCBI Taxonomy" id="1095629"/>
    <lineage>
        <taxon>Eukaryota</taxon>
        <taxon>Fungi</taxon>
        <taxon>Dikarya</taxon>
        <taxon>Basidiomycota</taxon>
        <taxon>Agaricomycotina</taxon>
        <taxon>Agaricomycetes</taxon>
        <taxon>Agaricomycetidae</taxon>
        <taxon>Agaricales</taxon>
        <taxon>Agaricineae</taxon>
        <taxon>Hydnangiaceae</taxon>
        <taxon>Laccaria</taxon>
    </lineage>
</organism>
<dbReference type="EMBL" id="KN838691">
    <property type="protein sequence ID" value="KIJ97500.1"/>
    <property type="molecule type" value="Genomic_DNA"/>
</dbReference>
<name>A0A0C9WXQ0_9AGAR</name>
<feature type="region of interest" description="Disordered" evidence="1">
    <location>
        <begin position="80"/>
        <end position="109"/>
    </location>
</feature>
<dbReference type="HOGENOM" id="CLU_2184390_0_0_1"/>
<keyword evidence="3" id="KW-1185">Reference proteome</keyword>
<proteinExistence type="predicted"/>
<evidence type="ECO:0000313" key="3">
    <source>
        <dbReference type="Proteomes" id="UP000054477"/>
    </source>
</evidence>
<reference evidence="3" key="2">
    <citation type="submission" date="2015-01" db="EMBL/GenBank/DDBJ databases">
        <title>Evolutionary Origins and Diversification of the Mycorrhizal Mutualists.</title>
        <authorList>
            <consortium name="DOE Joint Genome Institute"/>
            <consortium name="Mycorrhizal Genomics Consortium"/>
            <person name="Kohler A."/>
            <person name="Kuo A."/>
            <person name="Nagy L.G."/>
            <person name="Floudas D."/>
            <person name="Copeland A."/>
            <person name="Barry K.W."/>
            <person name="Cichocki N."/>
            <person name="Veneault-Fourrey C."/>
            <person name="LaButti K."/>
            <person name="Lindquist E.A."/>
            <person name="Lipzen A."/>
            <person name="Lundell T."/>
            <person name="Morin E."/>
            <person name="Murat C."/>
            <person name="Riley R."/>
            <person name="Ohm R."/>
            <person name="Sun H."/>
            <person name="Tunlid A."/>
            <person name="Henrissat B."/>
            <person name="Grigoriev I.V."/>
            <person name="Hibbett D.S."/>
            <person name="Martin F."/>
        </authorList>
    </citation>
    <scope>NUCLEOTIDE SEQUENCE [LARGE SCALE GENOMIC DNA]</scope>
    <source>
        <strain evidence="3">LaAM-08-1</strain>
    </source>
</reference>
<dbReference type="Proteomes" id="UP000054477">
    <property type="component" value="Unassembled WGS sequence"/>
</dbReference>
<gene>
    <name evidence="2" type="ORF">K443DRAFT_9843</name>
</gene>